<gene>
    <name evidence="3" type="ORF">C7B43_08580</name>
</gene>
<keyword evidence="1" id="KW-0812">Transmembrane</keyword>
<reference evidence="3 4" key="1">
    <citation type="journal article" date="2014" name="BMC Genomics">
        <title>Comparison of environmental and isolate Sulfobacillus genomes reveals diverse carbon, sulfur, nitrogen, and hydrogen metabolisms.</title>
        <authorList>
            <person name="Justice N.B."/>
            <person name="Norman A."/>
            <person name="Brown C.T."/>
            <person name="Singh A."/>
            <person name="Thomas B.C."/>
            <person name="Banfield J.F."/>
        </authorList>
    </citation>
    <scope>NUCLEOTIDE SEQUENCE [LARGE SCALE GENOMIC DNA]</scope>
    <source>
        <strain evidence="3">AMDSBA1</strain>
    </source>
</reference>
<sequence length="70" mass="8377">MGGMMTMMWISNVLWIGLIIMLGLGIWYWIRSHSDIRRRDNDPLAILKLRLSRGEITLEEYEEIRKRLQS</sequence>
<keyword evidence="1" id="KW-0472">Membrane</keyword>
<proteinExistence type="predicted"/>
<name>A0A2T2X4K3_9FIRM</name>
<accession>A0A2T2X4K3</accession>
<evidence type="ECO:0000259" key="2">
    <source>
        <dbReference type="Pfam" id="PF09851"/>
    </source>
</evidence>
<dbReference type="EMBL" id="PXYT01000016">
    <property type="protein sequence ID" value="PSR29386.1"/>
    <property type="molecule type" value="Genomic_DNA"/>
</dbReference>
<evidence type="ECO:0000256" key="1">
    <source>
        <dbReference type="SAM" id="Phobius"/>
    </source>
</evidence>
<feature type="domain" description="SHOCT" evidence="2">
    <location>
        <begin position="42"/>
        <end position="68"/>
    </location>
</feature>
<keyword evidence="1" id="KW-1133">Transmembrane helix</keyword>
<dbReference type="Pfam" id="PF09851">
    <property type="entry name" value="SHOCT"/>
    <property type="match status" value="1"/>
</dbReference>
<dbReference type="AlphaFoldDB" id="A0A2T2X4K3"/>
<comment type="caution">
    <text evidence="3">The sequence shown here is derived from an EMBL/GenBank/DDBJ whole genome shotgun (WGS) entry which is preliminary data.</text>
</comment>
<feature type="transmembrane region" description="Helical" evidence="1">
    <location>
        <begin position="6"/>
        <end position="30"/>
    </location>
</feature>
<evidence type="ECO:0000313" key="3">
    <source>
        <dbReference type="EMBL" id="PSR29386.1"/>
    </source>
</evidence>
<dbReference type="Proteomes" id="UP000242699">
    <property type="component" value="Unassembled WGS sequence"/>
</dbReference>
<protein>
    <recommendedName>
        <fullName evidence="2">SHOCT domain-containing protein</fullName>
    </recommendedName>
</protein>
<dbReference type="InterPro" id="IPR018649">
    <property type="entry name" value="SHOCT"/>
</dbReference>
<organism evidence="3 4">
    <name type="scientific">Sulfobacillus benefaciens</name>
    <dbReference type="NCBI Taxonomy" id="453960"/>
    <lineage>
        <taxon>Bacteria</taxon>
        <taxon>Bacillati</taxon>
        <taxon>Bacillota</taxon>
        <taxon>Clostridia</taxon>
        <taxon>Eubacteriales</taxon>
        <taxon>Clostridiales Family XVII. Incertae Sedis</taxon>
        <taxon>Sulfobacillus</taxon>
    </lineage>
</organism>
<evidence type="ECO:0000313" key="4">
    <source>
        <dbReference type="Proteomes" id="UP000242699"/>
    </source>
</evidence>